<dbReference type="Gene3D" id="3.80.10.10">
    <property type="entry name" value="Ribonuclease Inhibitor"/>
    <property type="match status" value="3"/>
</dbReference>
<protein>
    <recommendedName>
        <fullName evidence="3">Leucine-rich repeat-containing N-terminal plant-type domain-containing protein</fullName>
    </recommendedName>
</protein>
<dbReference type="PANTHER" id="PTHR48004:SF59">
    <property type="entry name" value="LEUCINE-RICH REPEAT-CONTAINING N-TERMINAL PLANT-TYPE DOMAIN-CONTAINING PROTEIN"/>
    <property type="match status" value="1"/>
</dbReference>
<dbReference type="Proteomes" id="UP000244005">
    <property type="component" value="Unassembled WGS sequence"/>
</dbReference>
<organism evidence="1 2">
    <name type="scientific">Marchantia polymorpha</name>
    <name type="common">Common liverwort</name>
    <name type="synonym">Marchantia aquatica</name>
    <dbReference type="NCBI Taxonomy" id="3197"/>
    <lineage>
        <taxon>Eukaryota</taxon>
        <taxon>Viridiplantae</taxon>
        <taxon>Streptophyta</taxon>
        <taxon>Embryophyta</taxon>
        <taxon>Marchantiophyta</taxon>
        <taxon>Marchantiopsida</taxon>
        <taxon>Marchantiidae</taxon>
        <taxon>Marchantiales</taxon>
        <taxon>Marchantiaceae</taxon>
        <taxon>Marchantia</taxon>
    </lineage>
</organism>
<dbReference type="EMBL" id="KZ772684">
    <property type="protein sequence ID" value="PTQ46132.1"/>
    <property type="molecule type" value="Genomic_DNA"/>
</dbReference>
<dbReference type="Gramene" id="Mp8g02900.1">
    <property type="protein sequence ID" value="Mp8g02900.1.cds"/>
    <property type="gene ID" value="Mp8g02900"/>
</dbReference>
<evidence type="ECO:0000313" key="1">
    <source>
        <dbReference type="EMBL" id="PTQ46132.1"/>
    </source>
</evidence>
<accession>A0A2R6XJ80</accession>
<dbReference type="InterPro" id="IPR032675">
    <property type="entry name" value="LRR_dom_sf"/>
</dbReference>
<keyword evidence="2" id="KW-1185">Reference proteome</keyword>
<dbReference type="SUPFAM" id="SSF52058">
    <property type="entry name" value="L domain-like"/>
    <property type="match status" value="1"/>
</dbReference>
<reference evidence="2" key="1">
    <citation type="journal article" date="2017" name="Cell">
        <title>Insights into land plant evolution garnered from the Marchantia polymorpha genome.</title>
        <authorList>
            <person name="Bowman J.L."/>
            <person name="Kohchi T."/>
            <person name="Yamato K.T."/>
            <person name="Jenkins J."/>
            <person name="Shu S."/>
            <person name="Ishizaki K."/>
            <person name="Yamaoka S."/>
            <person name="Nishihama R."/>
            <person name="Nakamura Y."/>
            <person name="Berger F."/>
            <person name="Adam C."/>
            <person name="Aki S.S."/>
            <person name="Althoff F."/>
            <person name="Araki T."/>
            <person name="Arteaga-Vazquez M.A."/>
            <person name="Balasubrmanian S."/>
            <person name="Barry K."/>
            <person name="Bauer D."/>
            <person name="Boehm C.R."/>
            <person name="Briginshaw L."/>
            <person name="Caballero-Perez J."/>
            <person name="Catarino B."/>
            <person name="Chen F."/>
            <person name="Chiyoda S."/>
            <person name="Chovatia M."/>
            <person name="Davies K.M."/>
            <person name="Delmans M."/>
            <person name="Demura T."/>
            <person name="Dierschke T."/>
            <person name="Dolan L."/>
            <person name="Dorantes-Acosta A.E."/>
            <person name="Eklund D.M."/>
            <person name="Florent S.N."/>
            <person name="Flores-Sandoval E."/>
            <person name="Fujiyama A."/>
            <person name="Fukuzawa H."/>
            <person name="Galik B."/>
            <person name="Grimanelli D."/>
            <person name="Grimwood J."/>
            <person name="Grossniklaus U."/>
            <person name="Hamada T."/>
            <person name="Haseloff J."/>
            <person name="Hetherington A.J."/>
            <person name="Higo A."/>
            <person name="Hirakawa Y."/>
            <person name="Hundley H.N."/>
            <person name="Ikeda Y."/>
            <person name="Inoue K."/>
            <person name="Inoue S.I."/>
            <person name="Ishida S."/>
            <person name="Jia Q."/>
            <person name="Kakita M."/>
            <person name="Kanazawa T."/>
            <person name="Kawai Y."/>
            <person name="Kawashima T."/>
            <person name="Kennedy M."/>
            <person name="Kinose K."/>
            <person name="Kinoshita T."/>
            <person name="Kohara Y."/>
            <person name="Koide E."/>
            <person name="Komatsu K."/>
            <person name="Kopischke S."/>
            <person name="Kubo M."/>
            <person name="Kyozuka J."/>
            <person name="Lagercrantz U."/>
            <person name="Lin S.S."/>
            <person name="Lindquist E."/>
            <person name="Lipzen A.M."/>
            <person name="Lu C.W."/>
            <person name="De Luna E."/>
            <person name="Martienssen R.A."/>
            <person name="Minamino N."/>
            <person name="Mizutani M."/>
            <person name="Mizutani M."/>
            <person name="Mochizuki N."/>
            <person name="Monte I."/>
            <person name="Mosher R."/>
            <person name="Nagasaki H."/>
            <person name="Nakagami H."/>
            <person name="Naramoto S."/>
            <person name="Nishitani K."/>
            <person name="Ohtani M."/>
            <person name="Okamoto T."/>
            <person name="Okumura M."/>
            <person name="Phillips J."/>
            <person name="Pollak B."/>
            <person name="Reinders A."/>
            <person name="Rovekamp M."/>
            <person name="Sano R."/>
            <person name="Sawa S."/>
            <person name="Schmid M.W."/>
            <person name="Shirakawa M."/>
            <person name="Solano R."/>
            <person name="Spunde A."/>
            <person name="Suetsugu N."/>
            <person name="Sugano S."/>
            <person name="Sugiyama A."/>
            <person name="Sun R."/>
            <person name="Suzuki Y."/>
            <person name="Takenaka M."/>
            <person name="Takezawa D."/>
            <person name="Tomogane H."/>
            <person name="Tsuzuki M."/>
            <person name="Ueda T."/>
            <person name="Umeda M."/>
            <person name="Ward J.M."/>
            <person name="Watanabe Y."/>
            <person name="Yazaki K."/>
            <person name="Yokoyama R."/>
            <person name="Yoshitake Y."/>
            <person name="Yotsui I."/>
            <person name="Zachgo S."/>
            <person name="Schmutz J."/>
        </authorList>
    </citation>
    <scope>NUCLEOTIDE SEQUENCE [LARGE SCALE GENOMIC DNA]</scope>
    <source>
        <strain evidence="2">Tak-1</strain>
    </source>
</reference>
<evidence type="ECO:0008006" key="3">
    <source>
        <dbReference type="Google" id="ProtNLM"/>
    </source>
</evidence>
<name>A0A2R6XJ80_MARPO</name>
<dbReference type="OrthoDB" id="687555at2759"/>
<dbReference type="PANTHER" id="PTHR48004">
    <property type="entry name" value="OS01G0149700 PROTEIN"/>
    <property type="match status" value="1"/>
</dbReference>
<dbReference type="InterPro" id="IPR052941">
    <property type="entry name" value="StomDev_PlantInt_Reg"/>
</dbReference>
<dbReference type="Pfam" id="PF00560">
    <property type="entry name" value="LRR_1"/>
    <property type="match status" value="1"/>
</dbReference>
<sequence length="423" mass="46268">MNFNFEFVATMYTRMHYCSLIGDFMATRLDAYHWSPVNLSSFCSWTGVICSNSSRKLALVLPGTLKMALLLRVFSFGYNDLLGNVPEEPGKLANLEDLVSYRNDSSGVILNSLALFEARTLDADNNYFTGPSNNPSGIVSEKLGELANLTELHLYSDGLTGPIPVSIAYCSKLSGSSLVDCSELKGSLHRFLVNCTNMQALHVSTNPLSSIEPREIGRLNSLQRLYVHENLLQATIPPPLTNCSDFGGWSVDARYIFSNKLTGIIPVSVVNCSSLSAPALPDNSLTGSNALHREIPPGIGNLRNSLLTLGHDRLGRAIPRSLEHCGLLRTLDVDSDEASGILEGFARRALPYLQVLDLSDNRFTGHLPVTIQCIDDFKRTSISTMVGTGDHLMAMFDSGTGKFWINAQFLTTVWDNGTLTSFT</sequence>
<gene>
    <name evidence="1" type="ORF">MARPO_0012s0083</name>
</gene>
<evidence type="ECO:0000313" key="2">
    <source>
        <dbReference type="Proteomes" id="UP000244005"/>
    </source>
</evidence>
<dbReference type="AlphaFoldDB" id="A0A2R6XJ80"/>
<proteinExistence type="predicted"/>
<dbReference type="InterPro" id="IPR001611">
    <property type="entry name" value="Leu-rich_rpt"/>
</dbReference>